<accession>A0A154PHV5</accession>
<evidence type="ECO:0000256" key="4">
    <source>
        <dbReference type="ARBA" id="ARBA00022691"/>
    </source>
</evidence>
<dbReference type="GO" id="GO:0046872">
    <property type="term" value="F:metal ion binding"/>
    <property type="evidence" value="ECO:0007669"/>
    <property type="project" value="UniProtKB-KW"/>
</dbReference>
<dbReference type="Proteomes" id="UP000076502">
    <property type="component" value="Unassembled WGS sequence"/>
</dbReference>
<comment type="cofactor">
    <cofactor evidence="5">
        <name>Mg(2+)</name>
        <dbReference type="ChEBI" id="CHEBI:18420"/>
    </cofactor>
</comment>
<dbReference type="Gene3D" id="3.40.50.150">
    <property type="entry name" value="Vaccinia Virus protein VP39"/>
    <property type="match status" value="1"/>
</dbReference>
<evidence type="ECO:0000313" key="7">
    <source>
        <dbReference type="EMBL" id="KZC11377.1"/>
    </source>
</evidence>
<dbReference type="GeneID" id="107189480"/>
<keyword evidence="5" id="KW-0496">Mitochondrion</keyword>
<dbReference type="InterPro" id="IPR029063">
    <property type="entry name" value="SAM-dependent_MTases_sf"/>
</dbReference>
<comment type="catalytic activity">
    <reaction evidence="5">
        <text>a 3-demethylubiquinol + S-adenosyl-L-methionine = a ubiquinol + S-adenosyl-L-homocysteine + H(+)</text>
        <dbReference type="Rhea" id="RHEA:44380"/>
        <dbReference type="Rhea" id="RHEA-COMP:9566"/>
        <dbReference type="Rhea" id="RHEA-COMP:10914"/>
        <dbReference type="ChEBI" id="CHEBI:15378"/>
        <dbReference type="ChEBI" id="CHEBI:17976"/>
        <dbReference type="ChEBI" id="CHEBI:57856"/>
        <dbReference type="ChEBI" id="CHEBI:59789"/>
        <dbReference type="ChEBI" id="CHEBI:84422"/>
        <dbReference type="EC" id="2.1.1.64"/>
    </reaction>
</comment>
<comment type="subunit">
    <text evidence="5">Component of a multi-subunit COQ enzyme complex.</text>
</comment>
<dbReference type="OrthoDB" id="3265906at2759"/>
<dbReference type="InterPro" id="IPR013216">
    <property type="entry name" value="Methyltransf_11"/>
</dbReference>
<evidence type="ECO:0000256" key="5">
    <source>
        <dbReference type="HAMAP-Rule" id="MF_03190"/>
    </source>
</evidence>
<name>A0A154PHV5_DUFNO</name>
<evidence type="ECO:0000313" key="8">
    <source>
        <dbReference type="Proteomes" id="UP000076502"/>
    </source>
</evidence>
<dbReference type="EC" id="2.1.1.114" evidence="5"/>
<dbReference type="CTD" id="51805"/>
<keyword evidence="8" id="KW-1185">Reference proteome</keyword>
<dbReference type="GO" id="GO:0120537">
    <property type="term" value="F:3-demethylubiquinone 3-O-methyltransferase activity"/>
    <property type="evidence" value="ECO:0007669"/>
    <property type="project" value="RHEA"/>
</dbReference>
<comment type="subcellular location">
    <subcellularLocation>
        <location evidence="5">Mitochondrion inner membrane</location>
        <topology evidence="5">Peripheral membrane protein</topology>
        <orientation evidence="5">Matrix side</orientation>
    </subcellularLocation>
</comment>
<evidence type="ECO:0000256" key="1">
    <source>
        <dbReference type="ARBA" id="ARBA00022603"/>
    </source>
</evidence>
<comment type="function">
    <text evidence="5">O-methyltransferase required for two non-consecutive steps during ubiquinone biosynthesis. Catalyzes the 2 O-methylation of 3,4-dihydroxy-5-(all-trans-polyprenyl)benzoic acid into 4-hydroxy-3-methoxy-5-(all-trans-polyprenyl)benzoic acid. Also catalyzes the last step of ubiquinone biosynthesis by mediating methylation of 3-demethylubiquinone into ubiquinone. Also able to mediate the methylation of 3-demethylubiquinol into ubiquinol.</text>
</comment>
<dbReference type="PANTHER" id="PTHR43464:SF19">
    <property type="entry name" value="UBIQUINONE BIOSYNTHESIS O-METHYLTRANSFERASE, MITOCHONDRIAL"/>
    <property type="match status" value="1"/>
</dbReference>
<dbReference type="GO" id="GO:0031314">
    <property type="term" value="C:extrinsic component of mitochondrial inner membrane"/>
    <property type="evidence" value="ECO:0007669"/>
    <property type="project" value="UniProtKB-UniRule"/>
</dbReference>
<dbReference type="EMBL" id="KQ434912">
    <property type="protein sequence ID" value="KZC11377.1"/>
    <property type="molecule type" value="Genomic_DNA"/>
</dbReference>
<feature type="binding site" evidence="5">
    <location>
        <position position="172"/>
    </location>
    <ligand>
        <name>Mg(2+)</name>
        <dbReference type="ChEBI" id="CHEBI:18420"/>
    </ligand>
</feature>
<dbReference type="GO" id="GO:0032259">
    <property type="term" value="P:methylation"/>
    <property type="evidence" value="ECO:0007669"/>
    <property type="project" value="UniProtKB-KW"/>
</dbReference>
<dbReference type="EC" id="2.1.1.-" evidence="5"/>
<sequence length="284" mass="31690">MKILKFLPSRSISTGNPFRNRLTEQVEHSTKSSIVKKSTVDVTTVEHHSKLSNQWWDVNGELCALHSLNPLRVQFVRDGLANTGMQVETPYLPLEGTKILDVGCGGGLLSEPLARIGAEVTGIDASSELIKTAKQHASLDLNLDGRLNYVQAVMEDYYAKNKERYDAVVASEVLEHVNNKELFLKYCVDTLIPGGSIFLTTLNKTLPSWLGGIIAAEHVLKLVPTGTHDWNKFITPAEIQRLLETCGCKTKLIHGMFYNPLKNEWFWTSSTAINYAVHAVKKRE</sequence>
<keyword evidence="4 5" id="KW-0949">S-adenosyl-L-methionine</keyword>
<proteinExistence type="inferred from homology"/>
<organism evidence="7 8">
    <name type="scientific">Dufourea novaeangliae</name>
    <name type="common">Sweat bee</name>
    <dbReference type="NCBI Taxonomy" id="178035"/>
    <lineage>
        <taxon>Eukaryota</taxon>
        <taxon>Metazoa</taxon>
        <taxon>Ecdysozoa</taxon>
        <taxon>Arthropoda</taxon>
        <taxon>Hexapoda</taxon>
        <taxon>Insecta</taxon>
        <taxon>Pterygota</taxon>
        <taxon>Neoptera</taxon>
        <taxon>Endopterygota</taxon>
        <taxon>Hymenoptera</taxon>
        <taxon>Apocrita</taxon>
        <taxon>Aculeata</taxon>
        <taxon>Apoidea</taxon>
        <taxon>Anthophila</taxon>
        <taxon>Halictidae</taxon>
        <taxon>Rophitinae</taxon>
        <taxon>Dufourea</taxon>
    </lineage>
</organism>
<feature type="domain" description="Methyltransferase type 11" evidence="6">
    <location>
        <begin position="100"/>
        <end position="198"/>
    </location>
</feature>
<reference evidence="7 8" key="1">
    <citation type="submission" date="2015-07" db="EMBL/GenBank/DDBJ databases">
        <title>The genome of Dufourea novaeangliae.</title>
        <authorList>
            <person name="Pan H."/>
            <person name="Kapheim K."/>
        </authorList>
    </citation>
    <scope>NUCLEOTIDE SEQUENCE [LARGE SCALE GENOMIC DNA]</scope>
    <source>
        <strain evidence="7">0120121106</strain>
        <tissue evidence="7">Whole body</tissue>
    </source>
</reference>
<protein>
    <recommendedName>
        <fullName evidence="5">Ubiquinone biosynthesis O-methyltransferase, mitochondrial</fullName>
    </recommendedName>
    <alternativeName>
        <fullName evidence="5">3-demethylubiquinol 3-O-methyltransferase</fullName>
        <ecNumber evidence="5">2.1.1.64</ecNumber>
    </alternativeName>
    <alternativeName>
        <fullName evidence="5">3-demethylubiquinone 3-O-methyltransferase</fullName>
        <ecNumber evidence="5">2.1.1.-</ecNumber>
    </alternativeName>
    <alternativeName>
        <fullName evidence="5">Polyprenyldihydroxybenzoate methyltransferase</fullName>
        <ecNumber evidence="5">2.1.1.114</ecNumber>
    </alternativeName>
</protein>
<keyword evidence="1 5" id="KW-0489">Methyltransferase</keyword>
<dbReference type="SUPFAM" id="SSF53335">
    <property type="entry name" value="S-adenosyl-L-methionine-dependent methyltransferases"/>
    <property type="match status" value="1"/>
</dbReference>
<feature type="binding site" evidence="5">
    <location>
        <position position="171"/>
    </location>
    <ligand>
        <name>S-adenosyl-L-methionine</name>
        <dbReference type="ChEBI" id="CHEBI:59789"/>
    </ligand>
</feature>
<keyword evidence="5" id="KW-0479">Metal-binding</keyword>
<keyword evidence="2 5" id="KW-0808">Transferase</keyword>
<feature type="binding site" evidence="5">
    <location>
        <position position="176"/>
    </location>
    <ligand>
        <name>Mg(2+)</name>
        <dbReference type="ChEBI" id="CHEBI:18420"/>
    </ligand>
</feature>
<dbReference type="GO" id="GO:0061542">
    <property type="term" value="F:3-demethylubiquinol 3-O-methyltransferase activity"/>
    <property type="evidence" value="ECO:0007669"/>
    <property type="project" value="UniProtKB-UniRule"/>
</dbReference>
<comment type="similarity">
    <text evidence="5">Belongs to the class I-like SAM-binding methyltransferase superfamily. UbiG/COQ3 family.</text>
</comment>
<dbReference type="NCBIfam" id="TIGR01983">
    <property type="entry name" value="UbiG"/>
    <property type="match status" value="1"/>
</dbReference>
<dbReference type="AlphaFoldDB" id="A0A154PHV5"/>
<keyword evidence="5" id="KW-0999">Mitochondrion inner membrane</keyword>
<dbReference type="CDD" id="cd02440">
    <property type="entry name" value="AdoMet_MTases"/>
    <property type="match status" value="1"/>
</dbReference>
<keyword evidence="5" id="KW-0472">Membrane</keyword>
<evidence type="ECO:0000256" key="3">
    <source>
        <dbReference type="ARBA" id="ARBA00022688"/>
    </source>
</evidence>
<feature type="binding site" evidence="5">
    <location>
        <position position="175"/>
    </location>
    <ligand>
        <name>Mg(2+)</name>
        <dbReference type="ChEBI" id="CHEBI:18420"/>
    </ligand>
</feature>
<dbReference type="PANTHER" id="PTHR43464">
    <property type="entry name" value="METHYLTRANSFERASE"/>
    <property type="match status" value="1"/>
</dbReference>
<dbReference type="Pfam" id="PF08241">
    <property type="entry name" value="Methyltransf_11"/>
    <property type="match status" value="1"/>
</dbReference>
<keyword evidence="3 5" id="KW-0831">Ubiquinone biosynthesis</keyword>
<comment type="catalytic activity">
    <reaction evidence="5">
        <text>a 3-demethylubiquinone + S-adenosyl-L-methionine = a ubiquinone + S-adenosyl-L-homocysteine</text>
        <dbReference type="Rhea" id="RHEA:81215"/>
        <dbReference type="Rhea" id="RHEA-COMP:9565"/>
        <dbReference type="Rhea" id="RHEA-COMP:19654"/>
        <dbReference type="ChEBI" id="CHEBI:16389"/>
        <dbReference type="ChEBI" id="CHEBI:57856"/>
        <dbReference type="ChEBI" id="CHEBI:59789"/>
        <dbReference type="ChEBI" id="CHEBI:231825"/>
    </reaction>
</comment>
<dbReference type="InterPro" id="IPR010233">
    <property type="entry name" value="UbiG_MeTrfase"/>
</dbReference>
<feature type="binding site" evidence="5">
    <location>
        <position position="72"/>
    </location>
    <ligand>
        <name>S-adenosyl-L-methionine</name>
        <dbReference type="ChEBI" id="CHEBI:59789"/>
    </ligand>
</feature>
<dbReference type="EC" id="2.1.1.64" evidence="5"/>
<comment type="catalytic activity">
    <reaction evidence="5">
        <text>a 3,4-dihydroxy-5-(all-trans-polyprenyl)benzoate + S-adenosyl-L-methionine = a 4-hydroxy-3-methoxy-5-(all-trans-polyprenyl)benzoate + S-adenosyl-L-homocysteine + H(+)</text>
        <dbReference type="Rhea" id="RHEA:44452"/>
        <dbReference type="Rhea" id="RHEA-COMP:10930"/>
        <dbReference type="Rhea" id="RHEA-COMP:10931"/>
        <dbReference type="ChEBI" id="CHEBI:15378"/>
        <dbReference type="ChEBI" id="CHEBI:57856"/>
        <dbReference type="ChEBI" id="CHEBI:59789"/>
        <dbReference type="ChEBI" id="CHEBI:64694"/>
        <dbReference type="ChEBI" id="CHEBI:84443"/>
        <dbReference type="EC" id="2.1.1.114"/>
    </reaction>
</comment>
<comment type="pathway">
    <text evidence="5">Cofactor biosynthesis; ubiquinone biosynthesis.</text>
</comment>
<dbReference type="UniPathway" id="UPA00232"/>
<feature type="binding site" evidence="5">
    <location>
        <position position="103"/>
    </location>
    <ligand>
        <name>S-adenosyl-L-methionine</name>
        <dbReference type="ChEBI" id="CHEBI:59789"/>
    </ligand>
</feature>
<keyword evidence="5" id="KW-0460">Magnesium</keyword>
<dbReference type="STRING" id="178035.A0A154PHV5"/>
<feature type="binding site" evidence="5">
    <location>
        <position position="124"/>
    </location>
    <ligand>
        <name>S-adenosyl-L-methionine</name>
        <dbReference type="ChEBI" id="CHEBI:59789"/>
    </ligand>
</feature>
<dbReference type="OMA" id="LASRWWD"/>
<dbReference type="GO" id="GO:0010420">
    <property type="term" value="F:polyprenyldihydroxybenzoate methyltransferase activity"/>
    <property type="evidence" value="ECO:0007669"/>
    <property type="project" value="UniProtKB-UniRule"/>
</dbReference>
<evidence type="ECO:0000259" key="6">
    <source>
        <dbReference type="Pfam" id="PF08241"/>
    </source>
</evidence>
<gene>
    <name evidence="5" type="primary">coq3</name>
    <name evidence="7" type="ORF">WN55_02978</name>
</gene>
<evidence type="ECO:0000256" key="2">
    <source>
        <dbReference type="ARBA" id="ARBA00022679"/>
    </source>
</evidence>
<dbReference type="HAMAP" id="MF_00472">
    <property type="entry name" value="UbiG"/>
    <property type="match status" value="1"/>
</dbReference>